<evidence type="ECO:0000313" key="2">
    <source>
        <dbReference type="Proteomes" id="UP000632766"/>
    </source>
</evidence>
<dbReference type="RefSeq" id="WP_198122834.1">
    <property type="nucleotide sequence ID" value="NZ_JAECZC010000001.1"/>
</dbReference>
<dbReference type="AlphaFoldDB" id="A0A8J7HP19"/>
<keyword evidence="2" id="KW-1185">Reference proteome</keyword>
<comment type="caution">
    <text evidence="1">The sequence shown here is derived from an EMBL/GenBank/DDBJ whole genome shotgun (WGS) entry which is preliminary data.</text>
</comment>
<organism evidence="1 2">
    <name type="scientific">Amazonocrinis nigriterrae CENA67</name>
    <dbReference type="NCBI Taxonomy" id="2794033"/>
    <lineage>
        <taxon>Bacteria</taxon>
        <taxon>Bacillati</taxon>
        <taxon>Cyanobacteriota</taxon>
        <taxon>Cyanophyceae</taxon>
        <taxon>Nostocales</taxon>
        <taxon>Nostocaceae</taxon>
        <taxon>Amazonocrinis</taxon>
        <taxon>Amazonocrinis nigriterrae</taxon>
    </lineage>
</organism>
<dbReference type="EMBL" id="JAECZC010000001">
    <property type="protein sequence ID" value="MBH8560795.1"/>
    <property type="molecule type" value="Genomic_DNA"/>
</dbReference>
<protein>
    <submittedName>
        <fullName evidence="1">Uncharacterized protein</fullName>
    </submittedName>
</protein>
<name>A0A8J7HP19_9NOST</name>
<dbReference type="Proteomes" id="UP000632766">
    <property type="component" value="Unassembled WGS sequence"/>
</dbReference>
<proteinExistence type="predicted"/>
<dbReference type="InterPro" id="IPR049457">
    <property type="entry name" value="Emfourin"/>
</dbReference>
<sequence length="100" mass="10907">MKVNFSQSGGYAGLRRGCELNTDSLPPDEAAKLQSLVEQSGILEAQSSHAPNARDLFNYNITVETSQGQHAVSFDDLSLPKNAQPLVKYLQSCAKPLPFR</sequence>
<dbReference type="Pfam" id="PF20242">
    <property type="entry name" value="Emfourin"/>
    <property type="match status" value="1"/>
</dbReference>
<gene>
    <name evidence="1" type="ORF">I8748_01030</name>
</gene>
<reference evidence="1 2" key="1">
    <citation type="journal article" date="2021" name="Int. J. Syst. Evol. Microbiol.">
        <title>Amazonocrinis nigriterrae gen. nov., sp. nov., Atlanticothrix silvestris gen. nov., sp. nov. and Dendronalium phyllosphericum gen. nov., sp. nov., nostocacean cyanobacteria from Brazilian environments.</title>
        <authorList>
            <person name="Alvarenga D.O."/>
            <person name="Andreote A.P.D."/>
            <person name="Branco L.H.Z."/>
            <person name="Delbaje E."/>
            <person name="Cruz R.B."/>
            <person name="Varani A.M."/>
            <person name="Fiore M.F."/>
        </authorList>
    </citation>
    <scope>NUCLEOTIDE SEQUENCE [LARGE SCALE GENOMIC DNA]</scope>
    <source>
        <strain evidence="1 2">CENA67</strain>
    </source>
</reference>
<evidence type="ECO:0000313" key="1">
    <source>
        <dbReference type="EMBL" id="MBH8560795.1"/>
    </source>
</evidence>
<accession>A0A8J7HP19</accession>